<dbReference type="AlphaFoldDB" id="A0A6V7PB17"/>
<feature type="transmembrane region" description="Helical" evidence="2">
    <location>
        <begin position="65"/>
        <end position="84"/>
    </location>
</feature>
<feature type="compositionally biased region" description="Low complexity" evidence="1">
    <location>
        <begin position="97"/>
        <end position="106"/>
    </location>
</feature>
<keyword evidence="2" id="KW-0472">Membrane</keyword>
<proteinExistence type="predicted"/>
<reference evidence="4" key="1">
    <citation type="submission" date="2020-07" db="EMBL/GenBank/DDBJ databases">
        <authorList>
            <person name="Lin J."/>
        </authorList>
    </citation>
    <scope>NUCLEOTIDE SEQUENCE</scope>
</reference>
<dbReference type="CDD" id="cd00121">
    <property type="entry name" value="MATH"/>
    <property type="match status" value="1"/>
</dbReference>
<dbReference type="InterPro" id="IPR008974">
    <property type="entry name" value="TRAF-like"/>
</dbReference>
<dbReference type="InterPro" id="IPR002083">
    <property type="entry name" value="MATH/TRAF_dom"/>
</dbReference>
<evidence type="ECO:0000313" key="4">
    <source>
        <dbReference type="EMBL" id="CAD1827766.1"/>
    </source>
</evidence>
<dbReference type="PANTHER" id="PTHR47242">
    <property type="entry name" value="TRAF-LIKE FAMILY PROTEIN"/>
    <property type="match status" value="1"/>
</dbReference>
<keyword evidence="2" id="KW-1133">Transmembrane helix</keyword>
<keyword evidence="2" id="KW-0812">Transmembrane</keyword>
<evidence type="ECO:0000256" key="2">
    <source>
        <dbReference type="SAM" id="Phobius"/>
    </source>
</evidence>
<feature type="region of interest" description="Disordered" evidence="1">
    <location>
        <begin position="84"/>
        <end position="114"/>
    </location>
</feature>
<dbReference type="SUPFAM" id="SSF49599">
    <property type="entry name" value="TRAF domain-like"/>
    <property type="match status" value="1"/>
</dbReference>
<organism evidence="4">
    <name type="scientific">Ananas comosus var. bracteatus</name>
    <name type="common">red pineapple</name>
    <dbReference type="NCBI Taxonomy" id="296719"/>
    <lineage>
        <taxon>Eukaryota</taxon>
        <taxon>Viridiplantae</taxon>
        <taxon>Streptophyta</taxon>
        <taxon>Embryophyta</taxon>
        <taxon>Tracheophyta</taxon>
        <taxon>Spermatophyta</taxon>
        <taxon>Magnoliopsida</taxon>
        <taxon>Liliopsida</taxon>
        <taxon>Poales</taxon>
        <taxon>Bromeliaceae</taxon>
        <taxon>Bromelioideae</taxon>
        <taxon>Ananas</taxon>
    </lineage>
</organism>
<gene>
    <name evidence="4" type="ORF">CB5_LOCUS10977</name>
</gene>
<feature type="region of interest" description="Disordered" evidence="1">
    <location>
        <begin position="245"/>
        <end position="297"/>
    </location>
</feature>
<dbReference type="PROSITE" id="PS50144">
    <property type="entry name" value="MATH"/>
    <property type="match status" value="1"/>
</dbReference>
<feature type="compositionally biased region" description="Low complexity" evidence="1">
    <location>
        <begin position="246"/>
        <end position="297"/>
    </location>
</feature>
<evidence type="ECO:0000259" key="3">
    <source>
        <dbReference type="PROSITE" id="PS50144"/>
    </source>
</evidence>
<dbReference type="EMBL" id="LR862146">
    <property type="protein sequence ID" value="CAD1827766.1"/>
    <property type="molecule type" value="Genomic_DNA"/>
</dbReference>
<protein>
    <recommendedName>
        <fullName evidence="3">MATH domain-containing protein</fullName>
    </recommendedName>
</protein>
<feature type="domain" description="MATH" evidence="3">
    <location>
        <begin position="124"/>
        <end position="255"/>
    </location>
</feature>
<name>A0A6V7PB17_ANACO</name>
<evidence type="ECO:0000256" key="1">
    <source>
        <dbReference type="SAM" id="MobiDB-lite"/>
    </source>
</evidence>
<dbReference type="Pfam" id="PF22486">
    <property type="entry name" value="MATH_2"/>
    <property type="match status" value="1"/>
</dbReference>
<dbReference type="PANTHER" id="PTHR47242:SF1">
    <property type="entry name" value="TRAF-LIKE FAMILY PROTEIN"/>
    <property type="match status" value="1"/>
</dbReference>
<sequence>MELDKFRKNPKYVEISTKVQDLVVVRYMRKRTDPLPLSQSLPHRPLTAPSIRHDEALSRRRHRRFFFFVVVVVVVGGGGGGGAGPCAEAGAPRRSTAGPSAGEEAGAPPPGQDTVAVERRGEHAALCRWTVAGFPRLKARPLWSRYFEVGGYDCRLLIYPKGDSQALPGYFSLYLQIVDPKSASSSSSKWDCFASYRLSVSNPLDDSKSIVRDSWHRFSSKKRSHGWCDFTPCSAIVDPKAGFLLPPTTRSSSPPTSSSSTSPSPSRATTSSSSCPSPMCSAASSPGKSTTSASSAT</sequence>
<dbReference type="Gene3D" id="2.60.210.10">
    <property type="entry name" value="Apoptosis, Tumor Necrosis Factor Receptor Associated Protein 2, Chain A"/>
    <property type="match status" value="1"/>
</dbReference>
<accession>A0A6V7PB17</accession>